<sequence>MTAERPLAHRLVVATLVFCLAFTCVTVTVRTWFAWRSGEHAMNAELALIDQVFQGSLSKAIWEMDRESLEAQLQSVSQAGPVGRVTLSIPRAERAEEVLVHQREGFLGAGPAPTLTRALTVSPYPGAVQPVGTLTIEGDPALLRERLWKEVWAIALTQVLQSLALAGITLLMFNSLVTVHVRQIARHLERLTPASLGTRLRLHRLGHRNDELDLLAVRINALQDNMAQYLALQHEAERALAASRDHLALEVAQRTAELMSANTQLQNLSRLDPLTGLANRRYFDELKDVEFNRALRTRHPLTVLMCDVDYFKAYNDTHGHVGGDACLQEVAALMKALFTRSGEVIARLGGEEFAVLLPDTDTPHALQAAQRLRQALADRQLPHGASPLSPWLTLSIGVAELDAGSMTTFDHLLRRADEALYRAKNTGRDRVCE</sequence>
<feature type="transmembrane region" description="Helical" evidence="3">
    <location>
        <begin position="12"/>
        <end position="33"/>
    </location>
</feature>
<evidence type="ECO:0000259" key="5">
    <source>
        <dbReference type="PROSITE" id="PS50887"/>
    </source>
</evidence>
<dbReference type="InterPro" id="IPR050469">
    <property type="entry name" value="Diguanylate_Cyclase"/>
</dbReference>
<gene>
    <name evidence="6" type="ORF">HBH25_00595</name>
</gene>
<dbReference type="SUPFAM" id="SSF55073">
    <property type="entry name" value="Nucleotide cyclase"/>
    <property type="match status" value="1"/>
</dbReference>
<dbReference type="EMBL" id="JAAVJI010000001">
    <property type="protein sequence ID" value="NJO99370.1"/>
    <property type="molecule type" value="Genomic_DNA"/>
</dbReference>
<dbReference type="PANTHER" id="PTHR45138">
    <property type="entry name" value="REGULATORY COMPONENTS OF SENSORY TRANSDUCTION SYSTEM"/>
    <property type="match status" value="1"/>
</dbReference>
<name>A0ABX0Y7U1_9PSED</name>
<proteinExistence type="predicted"/>
<evidence type="ECO:0000313" key="6">
    <source>
        <dbReference type="EMBL" id="NJO99370.1"/>
    </source>
</evidence>
<organism evidence="6 7">
    <name type="scientific">Pseudomonas quercus</name>
    <dbReference type="NCBI Taxonomy" id="2722792"/>
    <lineage>
        <taxon>Bacteria</taxon>
        <taxon>Pseudomonadati</taxon>
        <taxon>Pseudomonadota</taxon>
        <taxon>Gammaproteobacteria</taxon>
        <taxon>Pseudomonadales</taxon>
        <taxon>Pseudomonadaceae</taxon>
        <taxon>Pseudomonas</taxon>
    </lineage>
</organism>
<dbReference type="Gene3D" id="3.30.70.270">
    <property type="match status" value="1"/>
</dbReference>
<dbReference type="PANTHER" id="PTHR45138:SF9">
    <property type="entry name" value="DIGUANYLATE CYCLASE DGCM-RELATED"/>
    <property type="match status" value="1"/>
</dbReference>
<comment type="catalytic activity">
    <reaction evidence="2">
        <text>2 GTP = 3',3'-c-di-GMP + 2 diphosphate</text>
        <dbReference type="Rhea" id="RHEA:24898"/>
        <dbReference type="ChEBI" id="CHEBI:33019"/>
        <dbReference type="ChEBI" id="CHEBI:37565"/>
        <dbReference type="ChEBI" id="CHEBI:58805"/>
        <dbReference type="EC" id="2.7.7.65"/>
    </reaction>
</comment>
<dbReference type="SMART" id="SM00267">
    <property type="entry name" value="GGDEF"/>
    <property type="match status" value="1"/>
</dbReference>
<dbReference type="PROSITE" id="PS50885">
    <property type="entry name" value="HAMP"/>
    <property type="match status" value="1"/>
</dbReference>
<dbReference type="NCBIfam" id="TIGR00254">
    <property type="entry name" value="GGDEF"/>
    <property type="match status" value="1"/>
</dbReference>
<dbReference type="InterPro" id="IPR000160">
    <property type="entry name" value="GGDEF_dom"/>
</dbReference>
<dbReference type="InterPro" id="IPR043128">
    <property type="entry name" value="Rev_trsase/Diguanyl_cyclase"/>
</dbReference>
<dbReference type="Pfam" id="PF00990">
    <property type="entry name" value="GGDEF"/>
    <property type="match status" value="1"/>
</dbReference>
<dbReference type="InterPro" id="IPR029787">
    <property type="entry name" value="Nucleotide_cyclase"/>
</dbReference>
<dbReference type="Proteomes" id="UP000746535">
    <property type="component" value="Unassembled WGS sequence"/>
</dbReference>
<evidence type="ECO:0000256" key="1">
    <source>
        <dbReference type="ARBA" id="ARBA00012528"/>
    </source>
</evidence>
<dbReference type="PROSITE" id="PS50887">
    <property type="entry name" value="GGDEF"/>
    <property type="match status" value="1"/>
</dbReference>
<keyword evidence="3" id="KW-0472">Membrane</keyword>
<keyword evidence="3" id="KW-1133">Transmembrane helix</keyword>
<dbReference type="EC" id="2.7.7.65" evidence="1"/>
<keyword evidence="3" id="KW-0812">Transmembrane</keyword>
<feature type="domain" description="HAMP" evidence="4">
    <location>
        <begin position="175"/>
        <end position="231"/>
    </location>
</feature>
<comment type="caution">
    <text evidence="6">The sequence shown here is derived from an EMBL/GenBank/DDBJ whole genome shotgun (WGS) entry which is preliminary data.</text>
</comment>
<protein>
    <recommendedName>
        <fullName evidence="1">diguanylate cyclase</fullName>
        <ecNumber evidence="1">2.7.7.65</ecNumber>
    </recommendedName>
</protein>
<reference evidence="6 7" key="1">
    <citation type="submission" date="2020-03" db="EMBL/GenBank/DDBJ databases">
        <authorList>
            <person name="Wang L."/>
            <person name="He N."/>
            <person name="Li Y."/>
            <person name="Fang Y."/>
            <person name="Zhang F."/>
        </authorList>
    </citation>
    <scope>NUCLEOTIDE SEQUENCE [LARGE SCALE GENOMIC DNA]</scope>
    <source>
        <strain evidence="7">hsmgli-8</strain>
    </source>
</reference>
<evidence type="ECO:0000256" key="2">
    <source>
        <dbReference type="ARBA" id="ARBA00034247"/>
    </source>
</evidence>
<keyword evidence="7" id="KW-1185">Reference proteome</keyword>
<feature type="domain" description="GGDEF" evidence="5">
    <location>
        <begin position="299"/>
        <end position="433"/>
    </location>
</feature>
<accession>A0ABX0Y7U1</accession>
<dbReference type="CDD" id="cd01949">
    <property type="entry name" value="GGDEF"/>
    <property type="match status" value="1"/>
</dbReference>
<evidence type="ECO:0000313" key="7">
    <source>
        <dbReference type="Proteomes" id="UP000746535"/>
    </source>
</evidence>
<evidence type="ECO:0000259" key="4">
    <source>
        <dbReference type="PROSITE" id="PS50885"/>
    </source>
</evidence>
<dbReference type="InterPro" id="IPR003660">
    <property type="entry name" value="HAMP_dom"/>
</dbReference>
<evidence type="ECO:0000256" key="3">
    <source>
        <dbReference type="SAM" id="Phobius"/>
    </source>
</evidence>